<evidence type="ECO:0000256" key="8">
    <source>
        <dbReference type="ARBA" id="ARBA00022777"/>
    </source>
</evidence>
<reference evidence="17 18" key="1">
    <citation type="submission" date="2023-12" db="EMBL/GenBank/DDBJ databases">
        <title>A high-quality genome assembly for Dillenia turbinata (Dilleniales).</title>
        <authorList>
            <person name="Chanderbali A."/>
        </authorList>
    </citation>
    <scope>NUCLEOTIDE SEQUENCE [LARGE SCALE GENOMIC DNA]</scope>
    <source>
        <strain evidence="17">LSX21</strain>
        <tissue evidence="17">Leaf</tissue>
    </source>
</reference>
<comment type="catalytic activity">
    <reaction evidence="12">
        <text>L-threonyl-[protein] + ATP = O-phospho-L-threonyl-[protein] + ADP + H(+)</text>
        <dbReference type="Rhea" id="RHEA:46608"/>
        <dbReference type="Rhea" id="RHEA-COMP:11060"/>
        <dbReference type="Rhea" id="RHEA-COMP:11605"/>
        <dbReference type="ChEBI" id="CHEBI:15378"/>
        <dbReference type="ChEBI" id="CHEBI:30013"/>
        <dbReference type="ChEBI" id="CHEBI:30616"/>
        <dbReference type="ChEBI" id="CHEBI:61977"/>
        <dbReference type="ChEBI" id="CHEBI:456216"/>
        <dbReference type="EC" id="2.7.11.1"/>
    </reaction>
</comment>
<dbReference type="InterPro" id="IPR000719">
    <property type="entry name" value="Prot_kinase_dom"/>
</dbReference>
<dbReference type="PANTHER" id="PTHR44329">
    <property type="entry name" value="SERINE/THREONINE-PROTEIN KINASE TNNI3K-RELATED"/>
    <property type="match status" value="1"/>
</dbReference>
<dbReference type="InterPro" id="IPR011009">
    <property type="entry name" value="Kinase-like_dom_sf"/>
</dbReference>
<evidence type="ECO:0000313" key="17">
    <source>
        <dbReference type="EMBL" id="KAK6935342.1"/>
    </source>
</evidence>
<evidence type="ECO:0000256" key="9">
    <source>
        <dbReference type="ARBA" id="ARBA00022840"/>
    </source>
</evidence>
<accession>A0AAN8ZEZ8</accession>
<evidence type="ECO:0000256" key="11">
    <source>
        <dbReference type="ARBA" id="ARBA00023170"/>
    </source>
</evidence>
<dbReference type="InterPro" id="IPR051681">
    <property type="entry name" value="Ser/Thr_Kinases-Pseudokinases"/>
</dbReference>
<evidence type="ECO:0000256" key="5">
    <source>
        <dbReference type="ARBA" id="ARBA00022606"/>
    </source>
</evidence>
<proteinExistence type="inferred from homology"/>
<evidence type="ECO:0000256" key="6">
    <source>
        <dbReference type="ARBA" id="ARBA00022679"/>
    </source>
</evidence>
<keyword evidence="11" id="KW-0675">Receptor</keyword>
<dbReference type="Gene3D" id="3.30.200.20">
    <property type="entry name" value="Phosphorylase Kinase, domain 1"/>
    <property type="match status" value="1"/>
</dbReference>
<sequence>MTSLYLSSPGLQREFHWRYLVWQRQCSSVVYFRNQSVEKLYGWKDYELLGQRAADLLVECDYYVYLRNVMEKLSSGRSWSGQFPFRKKSGEMFMAMVTKSPLYEDGELVGFITVSNGASVFNNLNLENPRNCQDQGNDRSKAQAQNAKKVQWQPQPHMVASVPQLASSVSNLVIITYDASPDSGEMKADKTEESDAKPAFRLNLKNLIDKNSPGNDDPTFDIMQPSKIAAKVLAKLQIGGSDNNAKDNQGLKRKSSNCSSANVSSDPRLDKQDTCHRSSSFAAKYSNGNGRVTSNYHSDRSSISECHKCFGMSSLYSMSLNKQDIEPDLDNMEALEIEEAVQQEKDIEHVPVSRESIASSHDSMLTRGDSEPNSILDCEIPWEDLQVGEEIGQGSYGVVYRGTWNGSDVAIKVYFTNAYCEGTLLDFRKEINIMKRLRHPNVLLFMGAVYSTQRLAIVTEFLPRGSLFRTLHGNNQALDVRRRLRMVLDVARGQVGDFGLSKLKDATFITAKSGRGTPQWMAPEVLRNEPSNEKSDVFSFGVILWELMTESIPWNHMNSLQVVGVVGYMDRRLDLPEELDPRCDAESFATEILMLRVMIRADNQTAKEAERGIDK</sequence>
<dbReference type="SUPFAM" id="SSF55785">
    <property type="entry name" value="PYP-like sensor domain (PAS domain)"/>
    <property type="match status" value="1"/>
</dbReference>
<keyword evidence="10" id="KW-0157">Chromophore</keyword>
<keyword evidence="18" id="KW-1185">Reference proteome</keyword>
<gene>
    <name evidence="17" type="ORF">RJ641_035497</name>
</gene>
<dbReference type="SUPFAM" id="SSF56112">
    <property type="entry name" value="Protein kinase-like (PK-like)"/>
    <property type="match status" value="1"/>
</dbReference>
<evidence type="ECO:0000256" key="7">
    <source>
        <dbReference type="ARBA" id="ARBA00022741"/>
    </source>
</evidence>
<keyword evidence="6" id="KW-0808">Transferase</keyword>
<dbReference type="FunFam" id="3.30.200.20:FF:000060">
    <property type="entry name" value="Serine/threonine-protein kinase isoform 1"/>
    <property type="match status" value="1"/>
</dbReference>
<evidence type="ECO:0000256" key="13">
    <source>
        <dbReference type="ARBA" id="ARBA00048679"/>
    </source>
</evidence>
<name>A0AAN8ZEZ8_9MAGN</name>
<evidence type="ECO:0000259" key="16">
    <source>
        <dbReference type="PROSITE" id="PS50011"/>
    </source>
</evidence>
<feature type="binding site" evidence="14">
    <location>
        <position position="412"/>
    </location>
    <ligand>
        <name>ATP</name>
        <dbReference type="ChEBI" id="CHEBI:30616"/>
    </ligand>
</feature>
<dbReference type="GO" id="GO:0005524">
    <property type="term" value="F:ATP binding"/>
    <property type="evidence" value="ECO:0007669"/>
    <property type="project" value="UniProtKB-UniRule"/>
</dbReference>
<evidence type="ECO:0000256" key="15">
    <source>
        <dbReference type="SAM" id="MobiDB-lite"/>
    </source>
</evidence>
<dbReference type="InterPro" id="IPR001245">
    <property type="entry name" value="Ser-Thr/Tyr_kinase_cat_dom"/>
</dbReference>
<dbReference type="Gene3D" id="3.30.450.20">
    <property type="entry name" value="PAS domain"/>
    <property type="match status" value="1"/>
</dbReference>
<keyword evidence="8 17" id="KW-0418">Kinase</keyword>
<dbReference type="AlphaFoldDB" id="A0AAN8ZEZ8"/>
<evidence type="ECO:0000256" key="3">
    <source>
        <dbReference type="ARBA" id="ARBA00022527"/>
    </source>
</evidence>
<dbReference type="EMBL" id="JBAMMX010000008">
    <property type="protein sequence ID" value="KAK6935342.1"/>
    <property type="molecule type" value="Genomic_DNA"/>
</dbReference>
<feature type="domain" description="Protein kinase" evidence="16">
    <location>
        <begin position="385"/>
        <end position="615"/>
    </location>
</feature>
<dbReference type="InterPro" id="IPR000014">
    <property type="entry name" value="PAS"/>
</dbReference>
<dbReference type="PANTHER" id="PTHR44329:SF47">
    <property type="entry name" value="SERINE_THREONINE-PROTEIN KINASE ROCO5-RELATED"/>
    <property type="match status" value="1"/>
</dbReference>
<comment type="catalytic activity">
    <reaction evidence="13">
        <text>L-seryl-[protein] + ATP = O-phospho-L-seryl-[protein] + ADP + H(+)</text>
        <dbReference type="Rhea" id="RHEA:17989"/>
        <dbReference type="Rhea" id="RHEA-COMP:9863"/>
        <dbReference type="Rhea" id="RHEA-COMP:11604"/>
        <dbReference type="ChEBI" id="CHEBI:15378"/>
        <dbReference type="ChEBI" id="CHEBI:29999"/>
        <dbReference type="ChEBI" id="CHEBI:30616"/>
        <dbReference type="ChEBI" id="CHEBI:83421"/>
        <dbReference type="ChEBI" id="CHEBI:456216"/>
        <dbReference type="EC" id="2.7.11.1"/>
    </reaction>
</comment>
<organism evidence="17 18">
    <name type="scientific">Dillenia turbinata</name>
    <dbReference type="NCBI Taxonomy" id="194707"/>
    <lineage>
        <taxon>Eukaryota</taxon>
        <taxon>Viridiplantae</taxon>
        <taxon>Streptophyta</taxon>
        <taxon>Embryophyta</taxon>
        <taxon>Tracheophyta</taxon>
        <taxon>Spermatophyta</taxon>
        <taxon>Magnoliopsida</taxon>
        <taxon>eudicotyledons</taxon>
        <taxon>Gunneridae</taxon>
        <taxon>Pentapetalae</taxon>
        <taxon>Dilleniales</taxon>
        <taxon>Dilleniaceae</taxon>
        <taxon>Dillenia</taxon>
    </lineage>
</organism>
<evidence type="ECO:0000256" key="2">
    <source>
        <dbReference type="ARBA" id="ARBA00012513"/>
    </source>
</evidence>
<dbReference type="CDD" id="cd00130">
    <property type="entry name" value="PAS"/>
    <property type="match status" value="1"/>
</dbReference>
<protein>
    <recommendedName>
        <fullName evidence="2">non-specific serine/threonine protein kinase</fullName>
        <ecNumber evidence="2">2.7.11.1</ecNumber>
    </recommendedName>
</protein>
<dbReference type="Proteomes" id="UP001370490">
    <property type="component" value="Unassembled WGS sequence"/>
</dbReference>
<feature type="region of interest" description="Disordered" evidence="15">
    <location>
        <begin position="240"/>
        <end position="275"/>
    </location>
</feature>
<feature type="compositionally biased region" description="Low complexity" evidence="15">
    <location>
        <begin position="256"/>
        <end position="265"/>
    </location>
</feature>
<evidence type="ECO:0000256" key="14">
    <source>
        <dbReference type="PROSITE-ProRule" id="PRU10141"/>
    </source>
</evidence>
<keyword evidence="4" id="KW-0600">Photoreceptor protein</keyword>
<keyword evidence="7 14" id="KW-0547">Nucleotide-binding</keyword>
<dbReference type="NCBIfam" id="TIGR00229">
    <property type="entry name" value="sensory_box"/>
    <property type="match status" value="1"/>
</dbReference>
<dbReference type="InterPro" id="IPR017441">
    <property type="entry name" value="Protein_kinase_ATP_BS"/>
</dbReference>
<keyword evidence="9 14" id="KW-0067">ATP-binding</keyword>
<dbReference type="GO" id="GO:0004674">
    <property type="term" value="F:protein serine/threonine kinase activity"/>
    <property type="evidence" value="ECO:0007669"/>
    <property type="project" value="UniProtKB-KW"/>
</dbReference>
<dbReference type="InterPro" id="IPR035965">
    <property type="entry name" value="PAS-like_dom_sf"/>
</dbReference>
<evidence type="ECO:0000256" key="10">
    <source>
        <dbReference type="ARBA" id="ARBA00022991"/>
    </source>
</evidence>
<evidence type="ECO:0000256" key="12">
    <source>
        <dbReference type="ARBA" id="ARBA00047899"/>
    </source>
</evidence>
<dbReference type="Pfam" id="PF07714">
    <property type="entry name" value="PK_Tyr_Ser-Thr"/>
    <property type="match status" value="2"/>
</dbReference>
<comment type="caution">
    <text evidence="17">The sequence shown here is derived from an EMBL/GenBank/DDBJ whole genome shotgun (WGS) entry which is preliminary data.</text>
</comment>
<keyword evidence="5" id="KW-0716">Sensory transduction</keyword>
<evidence type="ECO:0000256" key="1">
    <source>
        <dbReference type="ARBA" id="ARBA00010507"/>
    </source>
</evidence>
<dbReference type="Gene3D" id="1.10.510.10">
    <property type="entry name" value="Transferase(Phosphotransferase) domain 1"/>
    <property type="match status" value="1"/>
</dbReference>
<evidence type="ECO:0000313" key="18">
    <source>
        <dbReference type="Proteomes" id="UP001370490"/>
    </source>
</evidence>
<dbReference type="CDD" id="cd13999">
    <property type="entry name" value="STKc_MAP3K-like"/>
    <property type="match status" value="1"/>
</dbReference>
<dbReference type="PROSITE" id="PS50011">
    <property type="entry name" value="PROTEIN_KINASE_DOM"/>
    <property type="match status" value="1"/>
</dbReference>
<keyword evidence="3" id="KW-0723">Serine/threonine-protein kinase</keyword>
<dbReference type="GO" id="GO:0009881">
    <property type="term" value="F:photoreceptor activity"/>
    <property type="evidence" value="ECO:0007669"/>
    <property type="project" value="UniProtKB-KW"/>
</dbReference>
<dbReference type="PROSITE" id="PS00107">
    <property type="entry name" value="PROTEIN_KINASE_ATP"/>
    <property type="match status" value="1"/>
</dbReference>
<dbReference type="EC" id="2.7.11.1" evidence="2"/>
<evidence type="ECO:0000256" key="4">
    <source>
        <dbReference type="ARBA" id="ARBA00022543"/>
    </source>
</evidence>
<comment type="similarity">
    <text evidence="1">Belongs to the protein kinase superfamily. TKL Ser/Thr protein kinase family. RAF subfamily.</text>
</comment>
<dbReference type="Pfam" id="PF13426">
    <property type="entry name" value="PAS_9"/>
    <property type="match status" value="1"/>
</dbReference>